<dbReference type="InterPro" id="IPR035969">
    <property type="entry name" value="Rab-GAP_TBC_sf"/>
</dbReference>
<gene>
    <name evidence="2" type="ORF">EIN_172080</name>
</gene>
<dbReference type="VEuPathDB" id="AmoebaDB:EIN_172080"/>
<dbReference type="SMART" id="SM00164">
    <property type="entry name" value="TBC"/>
    <property type="match status" value="1"/>
</dbReference>
<dbReference type="GeneID" id="14883598"/>
<dbReference type="Pfam" id="PF00566">
    <property type="entry name" value="RabGAP-TBC"/>
    <property type="match status" value="1"/>
</dbReference>
<name>A0A0A1U123_ENTIV</name>
<dbReference type="OMA" id="WHEICAM"/>
<dbReference type="Gene3D" id="1.10.472.80">
    <property type="entry name" value="Ypt/Rab-GAP domain of gyp1p, domain 3"/>
    <property type="match status" value="1"/>
</dbReference>
<dbReference type="Gene3D" id="1.10.8.270">
    <property type="entry name" value="putative rabgap domain of human tbc1 domain family member 14 like domains"/>
    <property type="match status" value="1"/>
</dbReference>
<dbReference type="GO" id="GO:0006886">
    <property type="term" value="P:intracellular protein transport"/>
    <property type="evidence" value="ECO:0007669"/>
    <property type="project" value="TreeGrafter"/>
</dbReference>
<protein>
    <recommendedName>
        <fullName evidence="1">Rab-GAP TBC domain-containing protein</fullName>
    </recommendedName>
</protein>
<dbReference type="AlphaFoldDB" id="A0A0A1U123"/>
<organism evidence="2 3">
    <name type="scientific">Entamoeba invadens IP1</name>
    <dbReference type="NCBI Taxonomy" id="370355"/>
    <lineage>
        <taxon>Eukaryota</taxon>
        <taxon>Amoebozoa</taxon>
        <taxon>Evosea</taxon>
        <taxon>Archamoebae</taxon>
        <taxon>Mastigamoebida</taxon>
        <taxon>Entamoebidae</taxon>
        <taxon>Entamoeba</taxon>
    </lineage>
</organism>
<dbReference type="PANTHER" id="PTHR22957:SF27">
    <property type="entry name" value="TBC1 DOMAIN FAMILY MEMBER 13"/>
    <property type="match status" value="1"/>
</dbReference>
<dbReference type="KEGG" id="eiv:EIN_172080"/>
<dbReference type="PROSITE" id="PS50086">
    <property type="entry name" value="TBC_RABGAP"/>
    <property type="match status" value="1"/>
</dbReference>
<dbReference type="GO" id="GO:0005096">
    <property type="term" value="F:GTPase activator activity"/>
    <property type="evidence" value="ECO:0007669"/>
    <property type="project" value="TreeGrafter"/>
</dbReference>
<feature type="domain" description="Rab-GAP TBC" evidence="1">
    <location>
        <begin position="36"/>
        <end position="248"/>
    </location>
</feature>
<evidence type="ECO:0000259" key="1">
    <source>
        <dbReference type="PROSITE" id="PS50086"/>
    </source>
</evidence>
<dbReference type="OrthoDB" id="10263206at2759"/>
<dbReference type="PANTHER" id="PTHR22957">
    <property type="entry name" value="TBC1 DOMAIN FAMILY MEMBER GTPASE-ACTIVATING PROTEIN"/>
    <property type="match status" value="1"/>
</dbReference>
<dbReference type="EMBL" id="KB207112">
    <property type="protein sequence ID" value="ELP84603.1"/>
    <property type="molecule type" value="Genomic_DNA"/>
</dbReference>
<dbReference type="SUPFAM" id="SSF47923">
    <property type="entry name" value="Ypt/Rab-GAP domain of gyp1p"/>
    <property type="match status" value="2"/>
</dbReference>
<keyword evidence="3" id="KW-1185">Reference proteome</keyword>
<evidence type="ECO:0000313" key="2">
    <source>
        <dbReference type="EMBL" id="ELP84603.1"/>
    </source>
</evidence>
<evidence type="ECO:0000313" key="3">
    <source>
        <dbReference type="Proteomes" id="UP000014680"/>
    </source>
</evidence>
<sequence length="311" mass="37269">MQSDKKKYQRLIECDELDIDLARVLIRKKGIVKGTPHEGDIRRRVWGVFLEFLPCDTTVWKERVETYTQQYQNFVNDFYYNVKFPKTEILSILQKDTPRIFPEVQFFKDEDVIEAIQRILFVNCVFNKTLQYVQGWHEICAMMYYVFSNGQSDKTESEAMTYFGFTTFVLMFRDWFDKDCDDQVFGIRDCFRGIDIVLQMIDKDFFMFLKKNQIESECYAFRWISIFFIDNFSFEDSLRIWDVLLCDFCKKSDICLTIKCVATAMAVYKRDVWMKKEPNEVLHQLMNVCPTADEILVKANKFKKNSQKFKF</sequence>
<dbReference type="RefSeq" id="XP_004183949.1">
    <property type="nucleotide sequence ID" value="XM_004183901.1"/>
</dbReference>
<accession>A0A0A1U123</accession>
<proteinExistence type="predicted"/>
<dbReference type="InterPro" id="IPR000195">
    <property type="entry name" value="Rab-GAP-TBC_dom"/>
</dbReference>
<reference evidence="2 3" key="1">
    <citation type="submission" date="2012-10" db="EMBL/GenBank/DDBJ databases">
        <authorList>
            <person name="Zafar N."/>
            <person name="Inman J."/>
            <person name="Hall N."/>
            <person name="Lorenzi H."/>
            <person name="Caler E."/>
        </authorList>
    </citation>
    <scope>NUCLEOTIDE SEQUENCE [LARGE SCALE GENOMIC DNA]</scope>
    <source>
        <strain evidence="2 3">IP1</strain>
    </source>
</reference>
<dbReference type="Proteomes" id="UP000014680">
    <property type="component" value="Unassembled WGS sequence"/>
</dbReference>